<feature type="transmembrane region" description="Helical" evidence="6">
    <location>
        <begin position="753"/>
        <end position="773"/>
    </location>
</feature>
<dbReference type="Pfam" id="PF02687">
    <property type="entry name" value="FtsX"/>
    <property type="match status" value="2"/>
</dbReference>
<feature type="transmembrane region" description="Helical" evidence="6">
    <location>
        <begin position="334"/>
        <end position="357"/>
    </location>
</feature>
<dbReference type="InterPro" id="IPR003838">
    <property type="entry name" value="ABC3_permease_C"/>
</dbReference>
<sequence length="792" mass="88497">MFQNYLKIAWRSLRKNRGFSFINILGLAVGMAVATLIGLWVWDELTFDRFYENEANLYRIMQNRTANGATTTQANAALPLRDVLRTEMPEIKRVVESLPSRMQSETALQVGERKVLRKAQNVGEEFLAMFRLPMRSGDWKSALRDPNSVVLTEETARALFDEADPVGKTVRLDNQFDLKVSGVLKKLPANTAWDFDFLVPFRHLELNLPWVQTARTDWNNNLIDYLVELHPNASRAAVDAKLKGIIKRHNPESIFEAFLHPVAQWHLYGEFQNGHNTGGFIRYVRLFGFVGLAVLLIACINFMNLATARSEKRAREVGVRKSVGSFRSQLIGQFLSESLLVAGLAFGLSLVLVLLLLPVFNGITQKQLTFPWSKPGFWLLALSFTFITGLLAGSYPAFYLSGFNAVRVLKGRVHAGRTVNWPRKVLVVVQFTACIAFIISAILVYQQIQYAKNRPMGYDSDRLLTVSLNADLQRNYEAVRNALLGSGAVESVTKASSPATTISSDTRVDWSGKAPDEIMRLNLISASPEYLATMGIKLKRGRNFSPTGADSLSVILNEAAVRAMRLKEPLNQEMSLVWDPGRKLRVVGVVENSIIDSPYLPVHPLMLLTGLPYEEYLIFRLTAHVGTAEALSRIEPIFQKFNPAYPFDYQFVNDEYSRKFGQEELLGKLAGVFAMLAVFIACLGLFGLAASLAEQRTKEIGIRKVLGASVVSLWSLLSREFVGLVVVACVLASPLAAYFLNDWLQQFDYRISLHWWVFALAGGLAVVIALLTVSFQSIRAALLNPVTSLRSE</sequence>
<feature type="transmembrane region" description="Helical" evidence="6">
    <location>
        <begin position="286"/>
        <end position="306"/>
    </location>
</feature>
<proteinExistence type="predicted"/>
<name>A0ABW3QHT6_9BACT</name>
<feature type="domain" description="MacB-like periplasmic core" evidence="8">
    <location>
        <begin position="434"/>
        <end position="635"/>
    </location>
</feature>
<evidence type="ECO:0000256" key="2">
    <source>
        <dbReference type="ARBA" id="ARBA00022475"/>
    </source>
</evidence>
<dbReference type="PANTHER" id="PTHR30572:SF18">
    <property type="entry name" value="ABC-TYPE MACROLIDE FAMILY EXPORT SYSTEM PERMEASE COMPONENT 2"/>
    <property type="match status" value="1"/>
</dbReference>
<keyword evidence="5 6" id="KW-0472">Membrane</keyword>
<comment type="caution">
    <text evidence="9">The sequence shown here is derived from an EMBL/GenBank/DDBJ whole genome shotgun (WGS) entry which is preliminary data.</text>
</comment>
<comment type="subcellular location">
    <subcellularLocation>
        <location evidence="1">Cell membrane</location>
        <topology evidence="1">Multi-pass membrane protein</topology>
    </subcellularLocation>
</comment>
<feature type="transmembrane region" description="Helical" evidence="6">
    <location>
        <begin position="425"/>
        <end position="445"/>
    </location>
</feature>
<dbReference type="RefSeq" id="WP_265988437.1">
    <property type="nucleotide sequence ID" value="NZ_CP110973.1"/>
</dbReference>
<evidence type="ECO:0000256" key="4">
    <source>
        <dbReference type="ARBA" id="ARBA00022989"/>
    </source>
</evidence>
<dbReference type="InterPro" id="IPR025857">
    <property type="entry name" value="MacB_PCD"/>
</dbReference>
<keyword evidence="3 6" id="KW-0812">Transmembrane</keyword>
<feature type="transmembrane region" description="Helical" evidence="6">
    <location>
        <begin position="377"/>
        <end position="404"/>
    </location>
</feature>
<evidence type="ECO:0000256" key="3">
    <source>
        <dbReference type="ARBA" id="ARBA00022692"/>
    </source>
</evidence>
<keyword evidence="4 6" id="KW-1133">Transmembrane helix</keyword>
<dbReference type="InterPro" id="IPR050250">
    <property type="entry name" value="Macrolide_Exporter_MacB"/>
</dbReference>
<reference evidence="10" key="1">
    <citation type="journal article" date="2019" name="Int. J. Syst. Evol. Microbiol.">
        <title>The Global Catalogue of Microorganisms (GCM) 10K type strain sequencing project: providing services to taxonomists for standard genome sequencing and annotation.</title>
        <authorList>
            <consortium name="The Broad Institute Genomics Platform"/>
            <consortium name="The Broad Institute Genome Sequencing Center for Infectious Disease"/>
            <person name="Wu L."/>
            <person name="Ma J."/>
        </authorList>
    </citation>
    <scope>NUCLEOTIDE SEQUENCE [LARGE SCALE GENOMIC DNA]</scope>
    <source>
        <strain evidence="10">CCUG 55608</strain>
    </source>
</reference>
<organism evidence="9 10">
    <name type="scientific">Larkinella insperata</name>
    <dbReference type="NCBI Taxonomy" id="332158"/>
    <lineage>
        <taxon>Bacteria</taxon>
        <taxon>Pseudomonadati</taxon>
        <taxon>Bacteroidota</taxon>
        <taxon>Cytophagia</taxon>
        <taxon>Cytophagales</taxon>
        <taxon>Spirosomataceae</taxon>
        <taxon>Larkinella</taxon>
    </lineage>
</organism>
<evidence type="ECO:0000256" key="6">
    <source>
        <dbReference type="SAM" id="Phobius"/>
    </source>
</evidence>
<evidence type="ECO:0000313" key="10">
    <source>
        <dbReference type="Proteomes" id="UP001597116"/>
    </source>
</evidence>
<keyword evidence="2" id="KW-1003">Cell membrane</keyword>
<protein>
    <submittedName>
        <fullName evidence="9">ABC transporter permease</fullName>
    </submittedName>
</protein>
<keyword evidence="10" id="KW-1185">Reference proteome</keyword>
<feature type="domain" description="MacB-like periplasmic core" evidence="8">
    <location>
        <begin position="20"/>
        <end position="243"/>
    </location>
</feature>
<dbReference type="Proteomes" id="UP001597116">
    <property type="component" value="Unassembled WGS sequence"/>
</dbReference>
<evidence type="ECO:0000259" key="8">
    <source>
        <dbReference type="Pfam" id="PF12704"/>
    </source>
</evidence>
<feature type="transmembrane region" description="Helical" evidence="6">
    <location>
        <begin position="21"/>
        <end position="42"/>
    </location>
</feature>
<dbReference type="EMBL" id="JBHTLP010000024">
    <property type="protein sequence ID" value="MFD1145215.1"/>
    <property type="molecule type" value="Genomic_DNA"/>
</dbReference>
<evidence type="ECO:0000313" key="9">
    <source>
        <dbReference type="EMBL" id="MFD1145215.1"/>
    </source>
</evidence>
<feature type="transmembrane region" description="Helical" evidence="6">
    <location>
        <begin position="669"/>
        <end position="693"/>
    </location>
</feature>
<dbReference type="PANTHER" id="PTHR30572">
    <property type="entry name" value="MEMBRANE COMPONENT OF TRANSPORTER-RELATED"/>
    <property type="match status" value="1"/>
</dbReference>
<evidence type="ECO:0000259" key="7">
    <source>
        <dbReference type="Pfam" id="PF02687"/>
    </source>
</evidence>
<accession>A0ABW3QHT6</accession>
<evidence type="ECO:0000256" key="1">
    <source>
        <dbReference type="ARBA" id="ARBA00004651"/>
    </source>
</evidence>
<feature type="domain" description="ABC3 transporter permease C-terminal" evidence="7">
    <location>
        <begin position="289"/>
        <end position="399"/>
    </location>
</feature>
<gene>
    <name evidence="9" type="ORF">ACFQ4C_29055</name>
</gene>
<feature type="transmembrane region" description="Helical" evidence="6">
    <location>
        <begin position="721"/>
        <end position="741"/>
    </location>
</feature>
<evidence type="ECO:0000256" key="5">
    <source>
        <dbReference type="ARBA" id="ARBA00023136"/>
    </source>
</evidence>
<dbReference type="Pfam" id="PF12704">
    <property type="entry name" value="MacB_PCD"/>
    <property type="match status" value="2"/>
</dbReference>
<feature type="domain" description="ABC3 transporter permease C-terminal" evidence="7">
    <location>
        <begin position="672"/>
        <end position="784"/>
    </location>
</feature>